<evidence type="ECO:0000256" key="1">
    <source>
        <dbReference type="SAM" id="MobiDB-lite"/>
    </source>
</evidence>
<sequence>MPAINPGTGASSGSQQQRTTFRPPWVKEGPEPLPLPTAPWTLARTRQRAPEAQEAGPVKPDLKPVSRKNSTSTSNNVSADNHSSNSSRHSGAANNEPTPVRKTSKITIIPSRPSADGANVKENGHDASSTATTNSKTNNTRPQEAANKTRSLKSPTSQAKEIPIEIKSTTKPKQEEQKVKTSNKQLEQKQKSSSKQQEEPKQDTEVESKPPQPPAPPMPPPPMPGLEKKPMSESKLEKLEALKSRPRKRPDWGAMMKEVESSNRKLKHVQCNDRSSPLLPKVKVKDRFMYESEKPTVHNQLLKEIQSGIKLKKVQTDDRSKPQLDGLRKFRRQMTIEEQIQKAEVEETEVEPDELDDIDSVRDDLQSTKQMLALEMRNKEAVERENKKLLTRILNLEVELEKERAAKRQTEDVSPWARKEEDEQEKRKLQKDLEEAQRSAEEMETKYHDTAGQLDMIKADLEEALRKNQALERKLQASILNQDKGSEQPLRKQPSSKKLAAAARESNANMQQALGQEPKEEDEESEYEEETETETESSSEDEDTEALQERRVARELKLLLTKLKSFKQKEEVARKERHSLRDQLKKQQKILSDEKKKYKVLQKEVDKMANLMKDDEEEGSEDEDEPEESEDSESESESEESEEEESDGDLPPDAPAENRKQNLTERAKRHENCLAALRKGNYLLKANIDRIKDDLFKQKEMSLRLQEDLNSVLAELG</sequence>
<feature type="compositionally biased region" description="Low complexity" evidence="1">
    <location>
        <begin position="127"/>
        <end position="140"/>
    </location>
</feature>
<feature type="compositionally biased region" description="Basic and acidic residues" evidence="1">
    <location>
        <begin position="404"/>
        <end position="449"/>
    </location>
</feature>
<dbReference type="InterPro" id="IPR003124">
    <property type="entry name" value="WH2_dom"/>
</dbReference>
<name>A0A2J7Q704_9NEOP</name>
<feature type="compositionally biased region" description="Basic and acidic residues" evidence="1">
    <location>
        <begin position="186"/>
        <end position="208"/>
    </location>
</feature>
<dbReference type="AlphaFoldDB" id="A0A2J7Q704"/>
<dbReference type="Proteomes" id="UP000235965">
    <property type="component" value="Unassembled WGS sequence"/>
</dbReference>
<proteinExistence type="predicted"/>
<feature type="domain" description="WH2" evidence="2">
    <location>
        <begin position="297"/>
        <end position="314"/>
    </location>
</feature>
<feature type="region of interest" description="Disordered" evidence="1">
    <location>
        <begin position="404"/>
        <end position="452"/>
    </location>
</feature>
<feature type="compositionally biased region" description="Acidic residues" evidence="1">
    <location>
        <begin position="614"/>
        <end position="650"/>
    </location>
</feature>
<dbReference type="GO" id="GO:0003779">
    <property type="term" value="F:actin binding"/>
    <property type="evidence" value="ECO:0007669"/>
    <property type="project" value="InterPro"/>
</dbReference>
<dbReference type="OrthoDB" id="6157464at2759"/>
<comment type="caution">
    <text evidence="3">The sequence shown here is derived from an EMBL/GenBank/DDBJ whole genome shotgun (WGS) entry which is preliminary data.</text>
</comment>
<feature type="compositionally biased region" description="Pro residues" evidence="1">
    <location>
        <begin position="210"/>
        <end position="224"/>
    </location>
</feature>
<keyword evidence="4" id="KW-1185">Reference proteome</keyword>
<feature type="compositionally biased region" description="Polar residues" evidence="1">
    <location>
        <begin position="67"/>
        <end position="97"/>
    </location>
</feature>
<feature type="compositionally biased region" description="Basic and acidic residues" evidence="1">
    <location>
        <begin position="567"/>
        <end position="607"/>
    </location>
</feature>
<feature type="region of interest" description="Disordered" evidence="1">
    <location>
        <begin position="567"/>
        <end position="666"/>
    </location>
</feature>
<dbReference type="STRING" id="105785.A0A2J7Q704"/>
<dbReference type="InParanoid" id="A0A2J7Q704"/>
<reference evidence="3 4" key="1">
    <citation type="submission" date="2017-12" db="EMBL/GenBank/DDBJ databases">
        <title>Hemimetabolous genomes reveal molecular basis of termite eusociality.</title>
        <authorList>
            <person name="Harrison M.C."/>
            <person name="Jongepier E."/>
            <person name="Robertson H.M."/>
            <person name="Arning N."/>
            <person name="Bitard-Feildel T."/>
            <person name="Chao H."/>
            <person name="Childers C.P."/>
            <person name="Dinh H."/>
            <person name="Doddapaneni H."/>
            <person name="Dugan S."/>
            <person name="Gowin J."/>
            <person name="Greiner C."/>
            <person name="Han Y."/>
            <person name="Hu H."/>
            <person name="Hughes D.S.T."/>
            <person name="Huylmans A.-K."/>
            <person name="Kemena C."/>
            <person name="Kremer L.P.M."/>
            <person name="Lee S.L."/>
            <person name="Lopez-Ezquerra A."/>
            <person name="Mallet L."/>
            <person name="Monroy-Kuhn J.M."/>
            <person name="Moser A."/>
            <person name="Murali S.C."/>
            <person name="Muzny D.M."/>
            <person name="Otani S."/>
            <person name="Piulachs M.-D."/>
            <person name="Poelchau M."/>
            <person name="Qu J."/>
            <person name="Schaub F."/>
            <person name="Wada-Katsumata A."/>
            <person name="Worley K.C."/>
            <person name="Xie Q."/>
            <person name="Ylla G."/>
            <person name="Poulsen M."/>
            <person name="Gibbs R.A."/>
            <person name="Schal C."/>
            <person name="Richards S."/>
            <person name="Belles X."/>
            <person name="Korb J."/>
            <person name="Bornberg-Bauer E."/>
        </authorList>
    </citation>
    <scope>NUCLEOTIDE SEQUENCE [LARGE SCALE GENOMIC DNA]</scope>
    <source>
        <tissue evidence="3">Whole body</tissue>
    </source>
</reference>
<feature type="compositionally biased region" description="Basic and acidic residues" evidence="1">
    <location>
        <begin position="656"/>
        <end position="666"/>
    </location>
</feature>
<protein>
    <recommendedName>
        <fullName evidence="2">WH2 domain-containing protein</fullName>
    </recommendedName>
</protein>
<accession>A0A2J7Q704</accession>
<feature type="compositionally biased region" description="Polar residues" evidence="1">
    <location>
        <begin position="8"/>
        <end position="20"/>
    </location>
</feature>
<dbReference type="PROSITE" id="PS51082">
    <property type="entry name" value="WH2"/>
    <property type="match status" value="1"/>
</dbReference>
<gene>
    <name evidence="3" type="ORF">B7P43_G11908</name>
</gene>
<evidence type="ECO:0000259" key="2">
    <source>
        <dbReference type="PROSITE" id="PS51082"/>
    </source>
</evidence>
<feature type="compositionally biased region" description="Basic and acidic residues" evidence="1">
    <location>
        <begin position="226"/>
        <end position="243"/>
    </location>
</feature>
<dbReference type="Pfam" id="PF02205">
    <property type="entry name" value="WH2"/>
    <property type="match status" value="1"/>
</dbReference>
<dbReference type="FunCoup" id="A0A2J7Q704">
    <property type="interactions" value="23"/>
</dbReference>
<feature type="region of interest" description="Disordered" evidence="1">
    <location>
        <begin position="478"/>
        <end position="550"/>
    </location>
</feature>
<evidence type="ECO:0000313" key="3">
    <source>
        <dbReference type="EMBL" id="PNF24355.1"/>
    </source>
</evidence>
<feature type="compositionally biased region" description="Acidic residues" evidence="1">
    <location>
        <begin position="519"/>
        <end position="546"/>
    </location>
</feature>
<dbReference type="EMBL" id="NEVH01017450">
    <property type="protein sequence ID" value="PNF24355.1"/>
    <property type="molecule type" value="Genomic_DNA"/>
</dbReference>
<feature type="compositionally biased region" description="Polar residues" evidence="1">
    <location>
        <begin position="146"/>
        <end position="159"/>
    </location>
</feature>
<organism evidence="3 4">
    <name type="scientific">Cryptotermes secundus</name>
    <dbReference type="NCBI Taxonomy" id="105785"/>
    <lineage>
        <taxon>Eukaryota</taxon>
        <taxon>Metazoa</taxon>
        <taxon>Ecdysozoa</taxon>
        <taxon>Arthropoda</taxon>
        <taxon>Hexapoda</taxon>
        <taxon>Insecta</taxon>
        <taxon>Pterygota</taxon>
        <taxon>Neoptera</taxon>
        <taxon>Polyneoptera</taxon>
        <taxon>Dictyoptera</taxon>
        <taxon>Blattodea</taxon>
        <taxon>Blattoidea</taxon>
        <taxon>Termitoidae</taxon>
        <taxon>Kalotermitidae</taxon>
        <taxon>Cryptotermitinae</taxon>
        <taxon>Cryptotermes</taxon>
    </lineage>
</organism>
<evidence type="ECO:0000313" key="4">
    <source>
        <dbReference type="Proteomes" id="UP000235965"/>
    </source>
</evidence>
<feature type="region of interest" description="Disordered" evidence="1">
    <location>
        <begin position="1"/>
        <end position="278"/>
    </location>
</feature>